<dbReference type="AlphaFoldDB" id="A0A7S3S494"/>
<evidence type="ECO:0000313" key="2">
    <source>
        <dbReference type="EMBL" id="CAE0542783.1"/>
    </source>
</evidence>
<proteinExistence type="predicted"/>
<feature type="region of interest" description="Disordered" evidence="1">
    <location>
        <begin position="45"/>
        <end position="87"/>
    </location>
</feature>
<gene>
    <name evidence="2" type="ORF">EHUX00137_LOCUS13188</name>
</gene>
<protein>
    <submittedName>
        <fullName evidence="2">Uncharacterized protein</fullName>
    </submittedName>
</protein>
<dbReference type="EMBL" id="HBIR01017547">
    <property type="protein sequence ID" value="CAE0542783.1"/>
    <property type="molecule type" value="Transcribed_RNA"/>
</dbReference>
<reference evidence="2" key="1">
    <citation type="submission" date="2021-01" db="EMBL/GenBank/DDBJ databases">
        <authorList>
            <person name="Corre E."/>
            <person name="Pelletier E."/>
            <person name="Niang G."/>
            <person name="Scheremetjew M."/>
            <person name="Finn R."/>
            <person name="Kale V."/>
            <person name="Holt S."/>
            <person name="Cochrane G."/>
            <person name="Meng A."/>
            <person name="Brown T."/>
            <person name="Cohen L."/>
        </authorList>
    </citation>
    <scope>NUCLEOTIDE SEQUENCE</scope>
    <source>
        <strain evidence="2">379</strain>
    </source>
</reference>
<name>A0A7S3S494_EMIHU</name>
<sequence>MAPSDPDGAYNATMRICCPCAVVASSTTEPGWHDALSLAARAASVLPRKEESQRSDLAPPSRLASRRQLAPSSSAERGGRERSSATVSTLHGARCLRMCGSKCGSPSWHTRYAHPVPFASCASKSRTPASVARTGRGHVCGRASSTRSTTAHLAPVLTMRRAPRVSARSSDSTSSDTSSSERPVGERATRRCAGKGAASAAGDGGSLSADDRSSPKKARKPSRRVSDGV</sequence>
<feature type="region of interest" description="Disordered" evidence="1">
    <location>
        <begin position="121"/>
        <end position="229"/>
    </location>
</feature>
<evidence type="ECO:0000256" key="1">
    <source>
        <dbReference type="SAM" id="MobiDB-lite"/>
    </source>
</evidence>
<organism evidence="2">
    <name type="scientific">Emiliania huxleyi</name>
    <name type="common">Coccolithophore</name>
    <name type="synonym">Pontosphaera huxleyi</name>
    <dbReference type="NCBI Taxonomy" id="2903"/>
    <lineage>
        <taxon>Eukaryota</taxon>
        <taxon>Haptista</taxon>
        <taxon>Haptophyta</taxon>
        <taxon>Prymnesiophyceae</taxon>
        <taxon>Isochrysidales</taxon>
        <taxon>Noelaerhabdaceae</taxon>
        <taxon>Emiliania</taxon>
    </lineage>
</organism>
<accession>A0A7S3S494</accession>
<feature type="compositionally biased region" description="Low complexity" evidence="1">
    <location>
        <begin position="169"/>
        <end position="180"/>
    </location>
</feature>